<organism evidence="3 4">
    <name type="scientific">Schizopora paradoxa</name>
    <dbReference type="NCBI Taxonomy" id="27342"/>
    <lineage>
        <taxon>Eukaryota</taxon>
        <taxon>Fungi</taxon>
        <taxon>Dikarya</taxon>
        <taxon>Basidiomycota</taxon>
        <taxon>Agaricomycotina</taxon>
        <taxon>Agaricomycetes</taxon>
        <taxon>Hymenochaetales</taxon>
        <taxon>Schizoporaceae</taxon>
        <taxon>Schizopora</taxon>
    </lineage>
</organism>
<protein>
    <recommendedName>
        <fullName evidence="2">DUF6699 domain-containing protein</fullName>
    </recommendedName>
</protein>
<dbReference type="Proteomes" id="UP000053477">
    <property type="component" value="Unassembled WGS sequence"/>
</dbReference>
<feature type="domain" description="DUF6699" evidence="2">
    <location>
        <begin position="100"/>
        <end position="272"/>
    </location>
</feature>
<evidence type="ECO:0000313" key="3">
    <source>
        <dbReference type="EMBL" id="KLO08491.1"/>
    </source>
</evidence>
<keyword evidence="4" id="KW-1185">Reference proteome</keyword>
<sequence length="293" mass="32717">MSSPSSSTKSIRRERKRVHFPSTPVTKVNTYNAQDRIPRTPSPVYSSSDESASEAGPSTPPTASLAQLYMTPRAKPAPLPTPSTTHPFLETDAYMRAAPLCWDVRLPPSTATVRPTPDKYKPKRSPLPNQRLEAAELALPATYPPTTRMDVAIPQLPWKPMTITSKSKRDTLVSFSDLLSDVHSSLQTVVRKEEFDSIPKDAQQNIARAFYKRCERFGQSRVEERLGRKFDRFSREDVGEAEAVTKAEEQKGVKRVDFLLASTEFFGLALAPDVQNDSDGRPLWVLSFAPPRS</sequence>
<feature type="region of interest" description="Disordered" evidence="1">
    <location>
        <begin position="1"/>
        <end position="86"/>
    </location>
</feature>
<accession>A0A0H2RUL2</accession>
<dbReference type="OrthoDB" id="3251728at2759"/>
<proteinExistence type="predicted"/>
<dbReference type="STRING" id="27342.A0A0H2RUL2"/>
<evidence type="ECO:0000313" key="4">
    <source>
        <dbReference type="Proteomes" id="UP000053477"/>
    </source>
</evidence>
<feature type="compositionally biased region" description="Basic residues" evidence="1">
    <location>
        <begin position="10"/>
        <end position="19"/>
    </location>
</feature>
<dbReference type="EMBL" id="KQ086089">
    <property type="protein sequence ID" value="KLO08491.1"/>
    <property type="molecule type" value="Genomic_DNA"/>
</dbReference>
<evidence type="ECO:0000259" key="2">
    <source>
        <dbReference type="Pfam" id="PF20415"/>
    </source>
</evidence>
<name>A0A0H2RUL2_9AGAM</name>
<feature type="region of interest" description="Disordered" evidence="1">
    <location>
        <begin position="107"/>
        <end position="126"/>
    </location>
</feature>
<dbReference type="InterPro" id="IPR046522">
    <property type="entry name" value="DUF6699"/>
</dbReference>
<feature type="compositionally biased region" description="Polar residues" evidence="1">
    <location>
        <begin position="23"/>
        <end position="33"/>
    </location>
</feature>
<dbReference type="AlphaFoldDB" id="A0A0H2RUL2"/>
<dbReference type="Pfam" id="PF20415">
    <property type="entry name" value="DUF6699"/>
    <property type="match status" value="1"/>
</dbReference>
<dbReference type="InParanoid" id="A0A0H2RUL2"/>
<evidence type="ECO:0000256" key="1">
    <source>
        <dbReference type="SAM" id="MobiDB-lite"/>
    </source>
</evidence>
<gene>
    <name evidence="3" type="ORF">SCHPADRAFT_908568</name>
</gene>
<reference evidence="3 4" key="1">
    <citation type="submission" date="2015-04" db="EMBL/GenBank/DDBJ databases">
        <title>Complete genome sequence of Schizopora paradoxa KUC8140, a cosmopolitan wood degrader in East Asia.</title>
        <authorList>
            <consortium name="DOE Joint Genome Institute"/>
            <person name="Min B."/>
            <person name="Park H."/>
            <person name="Jang Y."/>
            <person name="Kim J.-J."/>
            <person name="Kim K.H."/>
            <person name="Pangilinan J."/>
            <person name="Lipzen A."/>
            <person name="Riley R."/>
            <person name="Grigoriev I.V."/>
            <person name="Spatafora J.W."/>
            <person name="Choi I.-G."/>
        </authorList>
    </citation>
    <scope>NUCLEOTIDE SEQUENCE [LARGE SCALE GENOMIC DNA]</scope>
    <source>
        <strain evidence="3 4">KUC8140</strain>
    </source>
</reference>